<evidence type="ECO:0000256" key="1">
    <source>
        <dbReference type="SAM" id="MobiDB-lite"/>
    </source>
</evidence>
<name>B3S8A8_TRIAD</name>
<sequence length="374" mass="42816">MELPCEPQVIQEVTCTSSSPKMMMDENDAQECHESDSVESLPSENKESEMDDSSQLAVDASLEHDESMVVYPFDGFESKLVNVLTQNRLTRKHQSVCLACQTDYSTWSNLAWRYPNLKLEYQYDIKLGYGEIWFHAPLPSALYRKLINYFGYTLVSRICHKNISLNRFRYYGVGPCDILVHGQPDKLKTRWPDRGFEPIGLKVGVNRVLPRSVRPHTFERYGTTPLPTLVLEIAYSLENEDSLIQELMNWVHHSSVQIAVGIVVIKPDDDTMIWPMNAYVVRNTTKALEKFSTLDPAHSIMQFKIEDLFYGMDLPFCDEEEKIEIDLIHDIQLLCCDSMEDDVIVPQPLKKLRLESLDTSPSSASKSVLSSCDQ</sequence>
<dbReference type="HOGENOM" id="CLU_740405_0_0_1"/>
<dbReference type="InParanoid" id="B3S8A8"/>
<evidence type="ECO:0000313" key="2">
    <source>
        <dbReference type="EMBL" id="EDV21069.1"/>
    </source>
</evidence>
<gene>
    <name evidence="2" type="ORF">TRIADDRAFT_60471</name>
</gene>
<dbReference type="EMBL" id="DS985255">
    <property type="protein sequence ID" value="EDV21069.1"/>
    <property type="molecule type" value="Genomic_DNA"/>
</dbReference>
<dbReference type="GeneID" id="6757612"/>
<dbReference type="KEGG" id="tad:TRIADDRAFT_60471"/>
<protein>
    <submittedName>
        <fullName evidence="2">Uncharacterized protein</fullName>
    </submittedName>
</protein>
<keyword evidence="3" id="KW-1185">Reference proteome</keyword>
<organism evidence="2 3">
    <name type="scientific">Trichoplax adhaerens</name>
    <name type="common">Trichoplax reptans</name>
    <dbReference type="NCBI Taxonomy" id="10228"/>
    <lineage>
        <taxon>Eukaryota</taxon>
        <taxon>Metazoa</taxon>
        <taxon>Placozoa</taxon>
        <taxon>Uniplacotomia</taxon>
        <taxon>Trichoplacea</taxon>
        <taxon>Trichoplacidae</taxon>
        <taxon>Trichoplax</taxon>
    </lineage>
</organism>
<dbReference type="Proteomes" id="UP000009022">
    <property type="component" value="Unassembled WGS sequence"/>
</dbReference>
<feature type="region of interest" description="Disordered" evidence="1">
    <location>
        <begin position="16"/>
        <end position="56"/>
    </location>
</feature>
<evidence type="ECO:0000313" key="3">
    <source>
        <dbReference type="Proteomes" id="UP000009022"/>
    </source>
</evidence>
<accession>B3S8A8</accession>
<proteinExistence type="predicted"/>
<reference evidence="2 3" key="1">
    <citation type="journal article" date="2008" name="Nature">
        <title>The Trichoplax genome and the nature of placozoans.</title>
        <authorList>
            <person name="Srivastava M."/>
            <person name="Begovic E."/>
            <person name="Chapman J."/>
            <person name="Putnam N.H."/>
            <person name="Hellsten U."/>
            <person name="Kawashima T."/>
            <person name="Kuo A."/>
            <person name="Mitros T."/>
            <person name="Salamov A."/>
            <person name="Carpenter M.L."/>
            <person name="Signorovitch A.Y."/>
            <person name="Moreno M.A."/>
            <person name="Kamm K."/>
            <person name="Grimwood J."/>
            <person name="Schmutz J."/>
            <person name="Shapiro H."/>
            <person name="Grigoriev I.V."/>
            <person name="Buss L.W."/>
            <person name="Schierwater B."/>
            <person name="Dellaporta S.L."/>
            <person name="Rokhsar D.S."/>
        </authorList>
    </citation>
    <scope>NUCLEOTIDE SEQUENCE [LARGE SCALE GENOMIC DNA]</scope>
    <source>
        <strain evidence="2 3">Grell-BS-1999</strain>
    </source>
</reference>
<dbReference type="AlphaFoldDB" id="B3S8A8"/>
<dbReference type="CTD" id="6757612"/>
<dbReference type="RefSeq" id="XP_002116399.1">
    <property type="nucleotide sequence ID" value="XM_002116363.1"/>
</dbReference>